<dbReference type="InterPro" id="IPR007110">
    <property type="entry name" value="Ig-like_dom"/>
</dbReference>
<keyword evidence="8" id="KW-0675">Receptor</keyword>
<feature type="domain" description="TIR" evidence="6">
    <location>
        <begin position="400"/>
        <end position="533"/>
    </location>
</feature>
<dbReference type="Gene3D" id="3.40.50.10140">
    <property type="entry name" value="Toll/interleukin-1 receptor homology (TIR) domain"/>
    <property type="match status" value="1"/>
</dbReference>
<keyword evidence="5" id="KW-0472">Membrane</keyword>
<evidence type="ECO:0000313" key="8">
    <source>
        <dbReference type="EMBL" id="KAK2553735.1"/>
    </source>
</evidence>
<feature type="domain" description="Ig-like" evidence="7">
    <location>
        <begin position="248"/>
        <end position="349"/>
    </location>
</feature>
<dbReference type="InterPro" id="IPR013783">
    <property type="entry name" value="Ig-like_fold"/>
</dbReference>
<dbReference type="GO" id="GO:0070593">
    <property type="term" value="P:dendrite self-avoidance"/>
    <property type="evidence" value="ECO:0007669"/>
    <property type="project" value="TreeGrafter"/>
</dbReference>
<dbReference type="SMART" id="SM00255">
    <property type="entry name" value="TIR"/>
    <property type="match status" value="1"/>
</dbReference>
<reference evidence="8" key="2">
    <citation type="journal article" date="2023" name="Science">
        <title>Genomic signatures of disease resistance in endangered staghorn corals.</title>
        <authorList>
            <person name="Vollmer S.V."/>
            <person name="Selwyn J.D."/>
            <person name="Despard B.A."/>
            <person name="Roesel C.L."/>
        </authorList>
    </citation>
    <scope>NUCLEOTIDE SEQUENCE</scope>
    <source>
        <strain evidence="8">K2</strain>
    </source>
</reference>
<feature type="domain" description="Ig-like" evidence="7">
    <location>
        <begin position="49"/>
        <end position="130"/>
    </location>
</feature>
<keyword evidence="2" id="KW-0378">Hydrolase</keyword>
<dbReference type="Pfam" id="PF13676">
    <property type="entry name" value="TIR_2"/>
    <property type="match status" value="1"/>
</dbReference>
<dbReference type="InterPro" id="IPR000157">
    <property type="entry name" value="TIR_dom"/>
</dbReference>
<gene>
    <name evidence="8" type="ORF">P5673_024965</name>
</gene>
<comment type="caution">
    <text evidence="8">The sequence shown here is derived from an EMBL/GenBank/DDBJ whole genome shotgun (WGS) entry which is preliminary data.</text>
</comment>
<dbReference type="SUPFAM" id="SSF52200">
    <property type="entry name" value="Toll/Interleukin receptor TIR domain"/>
    <property type="match status" value="1"/>
</dbReference>
<dbReference type="GO" id="GO:0005886">
    <property type="term" value="C:plasma membrane"/>
    <property type="evidence" value="ECO:0007669"/>
    <property type="project" value="TreeGrafter"/>
</dbReference>
<dbReference type="GO" id="GO:0007411">
    <property type="term" value="P:axon guidance"/>
    <property type="evidence" value="ECO:0007669"/>
    <property type="project" value="TreeGrafter"/>
</dbReference>
<evidence type="ECO:0000259" key="7">
    <source>
        <dbReference type="PROSITE" id="PS50835"/>
    </source>
</evidence>
<dbReference type="SMART" id="SM00408">
    <property type="entry name" value="IGc2"/>
    <property type="match status" value="1"/>
</dbReference>
<dbReference type="InterPro" id="IPR036179">
    <property type="entry name" value="Ig-like_dom_sf"/>
</dbReference>
<keyword evidence="4" id="KW-0393">Immunoglobulin domain</keyword>
<dbReference type="Pfam" id="PF07679">
    <property type="entry name" value="I-set"/>
    <property type="match status" value="1"/>
</dbReference>
<name>A0AAD9Q3J4_ACRCE</name>
<dbReference type="SUPFAM" id="SSF48726">
    <property type="entry name" value="Immunoglobulin"/>
    <property type="match status" value="3"/>
</dbReference>
<dbReference type="GO" id="GO:0030424">
    <property type="term" value="C:axon"/>
    <property type="evidence" value="ECO:0007669"/>
    <property type="project" value="TreeGrafter"/>
</dbReference>
<evidence type="ECO:0000259" key="6">
    <source>
        <dbReference type="PROSITE" id="PS50104"/>
    </source>
</evidence>
<dbReference type="InterPro" id="IPR035897">
    <property type="entry name" value="Toll_tir_struct_dom_sf"/>
</dbReference>
<keyword evidence="9" id="KW-1185">Reference proteome</keyword>
<evidence type="ECO:0000256" key="2">
    <source>
        <dbReference type="ARBA" id="ARBA00022801"/>
    </source>
</evidence>
<keyword evidence="5" id="KW-0812">Transmembrane</keyword>
<dbReference type="GO" id="GO:0007165">
    <property type="term" value="P:signal transduction"/>
    <property type="evidence" value="ECO:0007669"/>
    <property type="project" value="InterPro"/>
</dbReference>
<dbReference type="SMART" id="SM00409">
    <property type="entry name" value="IG"/>
    <property type="match status" value="3"/>
</dbReference>
<dbReference type="PROSITE" id="PS50104">
    <property type="entry name" value="TIR"/>
    <property type="match status" value="1"/>
</dbReference>
<comment type="similarity">
    <text evidence="1">Belongs to the interleukin-1 receptor family.</text>
</comment>
<dbReference type="InterPro" id="IPR003599">
    <property type="entry name" value="Ig_sub"/>
</dbReference>
<dbReference type="CDD" id="cd00096">
    <property type="entry name" value="Ig"/>
    <property type="match status" value="1"/>
</dbReference>
<keyword evidence="5" id="KW-1133">Transmembrane helix</keyword>
<keyword evidence="3" id="KW-0520">NAD</keyword>
<accession>A0AAD9Q3J4</accession>
<feature type="domain" description="Ig-like" evidence="7">
    <location>
        <begin position="137"/>
        <end position="239"/>
    </location>
</feature>
<evidence type="ECO:0000256" key="3">
    <source>
        <dbReference type="ARBA" id="ARBA00023027"/>
    </source>
</evidence>
<organism evidence="8 9">
    <name type="scientific">Acropora cervicornis</name>
    <name type="common">Staghorn coral</name>
    <dbReference type="NCBI Taxonomy" id="6130"/>
    <lineage>
        <taxon>Eukaryota</taxon>
        <taxon>Metazoa</taxon>
        <taxon>Cnidaria</taxon>
        <taxon>Anthozoa</taxon>
        <taxon>Hexacorallia</taxon>
        <taxon>Scleractinia</taxon>
        <taxon>Astrocoeniina</taxon>
        <taxon>Acroporidae</taxon>
        <taxon>Acropora</taxon>
    </lineage>
</organism>
<dbReference type="GO" id="GO:0016787">
    <property type="term" value="F:hydrolase activity"/>
    <property type="evidence" value="ECO:0007669"/>
    <property type="project" value="UniProtKB-KW"/>
</dbReference>
<feature type="non-terminal residue" evidence="8">
    <location>
        <position position="541"/>
    </location>
</feature>
<dbReference type="InterPro" id="IPR003598">
    <property type="entry name" value="Ig_sub2"/>
</dbReference>
<dbReference type="PANTHER" id="PTHR10075:SF100">
    <property type="entry name" value="FASCICLIN-2"/>
    <property type="match status" value="1"/>
</dbReference>
<dbReference type="PROSITE" id="PS50835">
    <property type="entry name" value="IG_LIKE"/>
    <property type="match status" value="3"/>
</dbReference>
<dbReference type="GO" id="GO:0007156">
    <property type="term" value="P:homophilic cell adhesion via plasma membrane adhesion molecules"/>
    <property type="evidence" value="ECO:0007669"/>
    <property type="project" value="TreeGrafter"/>
</dbReference>
<reference evidence="8" key="1">
    <citation type="journal article" date="2023" name="G3 (Bethesda)">
        <title>Whole genome assembly and annotation of the endangered Caribbean coral Acropora cervicornis.</title>
        <authorList>
            <person name="Selwyn J.D."/>
            <person name="Vollmer S.V."/>
        </authorList>
    </citation>
    <scope>NUCLEOTIDE SEQUENCE</scope>
    <source>
        <strain evidence="8">K2</strain>
    </source>
</reference>
<protein>
    <submittedName>
        <fullName evidence="8">Toll-like receptor 2</fullName>
    </submittedName>
</protein>
<dbReference type="Gene3D" id="2.60.40.10">
    <property type="entry name" value="Immunoglobulins"/>
    <property type="match status" value="3"/>
</dbReference>
<dbReference type="PANTHER" id="PTHR10075">
    <property type="entry name" value="BASIGIN RELATED"/>
    <property type="match status" value="1"/>
</dbReference>
<dbReference type="InterPro" id="IPR013098">
    <property type="entry name" value="Ig_I-set"/>
</dbReference>
<evidence type="ECO:0000313" key="9">
    <source>
        <dbReference type="Proteomes" id="UP001249851"/>
    </source>
</evidence>
<proteinExistence type="inferred from homology"/>
<dbReference type="Proteomes" id="UP001249851">
    <property type="component" value="Unassembled WGS sequence"/>
</dbReference>
<feature type="transmembrane region" description="Helical" evidence="5">
    <location>
        <begin position="21"/>
        <end position="41"/>
    </location>
</feature>
<dbReference type="EMBL" id="JARQWQ010000075">
    <property type="protein sequence ID" value="KAK2553735.1"/>
    <property type="molecule type" value="Genomic_DNA"/>
</dbReference>
<dbReference type="GO" id="GO:0098632">
    <property type="term" value="F:cell-cell adhesion mediator activity"/>
    <property type="evidence" value="ECO:0007669"/>
    <property type="project" value="TreeGrafter"/>
</dbReference>
<evidence type="ECO:0000256" key="1">
    <source>
        <dbReference type="ARBA" id="ARBA00009752"/>
    </source>
</evidence>
<evidence type="ECO:0000256" key="4">
    <source>
        <dbReference type="ARBA" id="ARBA00023319"/>
    </source>
</evidence>
<evidence type="ECO:0000256" key="5">
    <source>
        <dbReference type="SAM" id="Phobius"/>
    </source>
</evidence>
<dbReference type="AlphaFoldDB" id="A0AAD9Q3J4"/>
<sequence length="541" mass="61279">MSYFALCLQCFNILVPEKSSLPVVVLHLFTVMSLVLMAHVATTVRITSPTAKQLVFKSKNQSMLFNCTISASVSDMHINETFQWLRNDVVVSPAEREDTLQWSSFELKNLSDKDEGKYICIYGQNQDSVTFYFAIKPKARNVGDHSPIFATTDDRVALRCEAEGWPRPQIYWLKDNKNISVYEKDGYYINNIPTKGSKVKSIASELTIVAAQPDNSGEFTCVAVNEIGVSKYNITVVVSDRPSPTYKPSMSAHEPKITTDVGKDALLSCTGEQVKEYTRATRLFWMINGTTLDTSAAHYNATNTFYHQHDGLTPSVEMRLMIFDVRWPDAGVYICGVDSTLGQANDKITLIEWNLDHSLCFGRRLCCCFDCSFVLLPDLEAQKAAEENGYDTRDGSGEHFLHDVFVSYSSKDYDWIQDNLQPVFDENNINYIVHSRDFIPGKAFFDNMADSVYNSRKVILVMSKNYLASGFCKDEMHMALVRAARNDEARSLIVVKIDDVKPQNIPKSLRHKTFIDYASREESTTWKTRIVEFVLSGNRSL</sequence>